<proteinExistence type="predicted"/>
<dbReference type="Proteomes" id="UP000789525">
    <property type="component" value="Unassembled WGS sequence"/>
</dbReference>
<name>A0ACA9PLG9_9GLOM</name>
<gene>
    <name evidence="1" type="ORF">ACOLOM_LOCUS10491</name>
</gene>
<sequence>CPETDSTGLGCGVCAKDDGQIAHDSISRSLKARDGTSLARQKKQICNRSYSSAVFSSKRDGVDSMQMLVTLDRSPIVTPPSPRCLLAFRAAQ</sequence>
<dbReference type="EMBL" id="CAJVPT010034143">
    <property type="protein sequence ID" value="CAG8707002.1"/>
    <property type="molecule type" value="Genomic_DNA"/>
</dbReference>
<organism evidence="1 2">
    <name type="scientific">Acaulospora colombiana</name>
    <dbReference type="NCBI Taxonomy" id="27376"/>
    <lineage>
        <taxon>Eukaryota</taxon>
        <taxon>Fungi</taxon>
        <taxon>Fungi incertae sedis</taxon>
        <taxon>Mucoromycota</taxon>
        <taxon>Glomeromycotina</taxon>
        <taxon>Glomeromycetes</taxon>
        <taxon>Diversisporales</taxon>
        <taxon>Acaulosporaceae</taxon>
        <taxon>Acaulospora</taxon>
    </lineage>
</organism>
<keyword evidence="2" id="KW-1185">Reference proteome</keyword>
<comment type="caution">
    <text evidence="1">The sequence shown here is derived from an EMBL/GenBank/DDBJ whole genome shotgun (WGS) entry which is preliminary data.</text>
</comment>
<evidence type="ECO:0000313" key="1">
    <source>
        <dbReference type="EMBL" id="CAG8707002.1"/>
    </source>
</evidence>
<evidence type="ECO:0000313" key="2">
    <source>
        <dbReference type="Proteomes" id="UP000789525"/>
    </source>
</evidence>
<reference evidence="1" key="1">
    <citation type="submission" date="2021-06" db="EMBL/GenBank/DDBJ databases">
        <authorList>
            <person name="Kallberg Y."/>
            <person name="Tangrot J."/>
            <person name="Rosling A."/>
        </authorList>
    </citation>
    <scope>NUCLEOTIDE SEQUENCE</scope>
    <source>
        <strain evidence="1">CL356</strain>
    </source>
</reference>
<protein>
    <submittedName>
        <fullName evidence="1">7348_t:CDS:1</fullName>
    </submittedName>
</protein>
<accession>A0ACA9PLG9</accession>
<feature type="non-terminal residue" evidence="1">
    <location>
        <position position="1"/>
    </location>
</feature>